<protein>
    <recommendedName>
        <fullName evidence="3">SRCR domain-containing protein</fullName>
    </recommendedName>
</protein>
<name>A0ABN7BAN9_9HEMI</name>
<organism evidence="1 2">
    <name type="scientific">Nesidiocoris tenuis</name>
    <dbReference type="NCBI Taxonomy" id="355587"/>
    <lineage>
        <taxon>Eukaryota</taxon>
        <taxon>Metazoa</taxon>
        <taxon>Ecdysozoa</taxon>
        <taxon>Arthropoda</taxon>
        <taxon>Hexapoda</taxon>
        <taxon>Insecta</taxon>
        <taxon>Pterygota</taxon>
        <taxon>Neoptera</taxon>
        <taxon>Paraneoptera</taxon>
        <taxon>Hemiptera</taxon>
        <taxon>Heteroptera</taxon>
        <taxon>Panheteroptera</taxon>
        <taxon>Cimicomorpha</taxon>
        <taxon>Miridae</taxon>
        <taxon>Dicyphina</taxon>
        <taxon>Nesidiocoris</taxon>
    </lineage>
</organism>
<sequence length="80" mass="8792">MEEEFFCISSLRRLDLHLLRPRTITSGFLLSCEGCWKRLSCGVEDTPVGDPDTSLALGQQSCQPVRSSVVRGRLAGNPVV</sequence>
<evidence type="ECO:0000313" key="2">
    <source>
        <dbReference type="Proteomes" id="UP001307889"/>
    </source>
</evidence>
<dbReference type="Proteomes" id="UP001307889">
    <property type="component" value="Chromosome 13"/>
</dbReference>
<accession>A0ABN7BAN9</accession>
<dbReference type="EMBL" id="AP028921">
    <property type="protein sequence ID" value="BET01444.1"/>
    <property type="molecule type" value="Genomic_DNA"/>
</dbReference>
<gene>
    <name evidence="1" type="ORF">NTJ_14260</name>
</gene>
<evidence type="ECO:0000313" key="1">
    <source>
        <dbReference type="EMBL" id="BET01444.1"/>
    </source>
</evidence>
<keyword evidence="2" id="KW-1185">Reference proteome</keyword>
<evidence type="ECO:0008006" key="3">
    <source>
        <dbReference type="Google" id="ProtNLM"/>
    </source>
</evidence>
<reference evidence="1 2" key="1">
    <citation type="submission" date="2023-09" db="EMBL/GenBank/DDBJ databases">
        <title>Nesidiocoris tenuis whole genome shotgun sequence.</title>
        <authorList>
            <person name="Shibata T."/>
            <person name="Shimoda M."/>
            <person name="Kobayashi T."/>
            <person name="Uehara T."/>
        </authorList>
    </citation>
    <scope>NUCLEOTIDE SEQUENCE [LARGE SCALE GENOMIC DNA]</scope>
    <source>
        <strain evidence="1 2">Japan</strain>
    </source>
</reference>
<proteinExistence type="predicted"/>